<dbReference type="Gene3D" id="2.40.10.10">
    <property type="entry name" value="Trypsin-like serine proteases"/>
    <property type="match status" value="1"/>
</dbReference>
<evidence type="ECO:0000313" key="6">
    <source>
        <dbReference type="RefSeq" id="XP_030377202.1"/>
    </source>
</evidence>
<sequence length="367" mass="41215">MPLTQLLAVLGISFELVMGMPTTTPPVYKSCGSPNVTGMQCVPYERCNEGLMVDGHFYPERSRTLLDERSCHYMEKCCKIENTLPRGTPAPHNATTDYLQCGWRLDSWYYLRPLGYKQQEAKFGEFPWLVAVYNVNGSYLCSGALITPFVVLTAAHCVQREALESLQLVAGEWDAAVQLEPLPHQTQPVAEVLVHPNYTQAPAAHNVALLFAGAGGFQLAPHVQTICLPPLHTVYNYTQCYVAGWRRSHFGANETLPKRWPLYALPRDQCASKLRLAILGRRYALNDTLICTGGDKGEFVCKDMGGVPLMCLLPGCDDRFVLAGLLARAARCDGPQLLGIYTNMMFYRRWIDQKLRERDLDIRQYMV</sequence>
<gene>
    <name evidence="6" type="primary">LOC115626089</name>
</gene>
<evidence type="ECO:0000313" key="5">
    <source>
        <dbReference type="Proteomes" id="UP000504634"/>
    </source>
</evidence>
<dbReference type="PANTHER" id="PTHR24256">
    <property type="entry name" value="TRYPTASE-RELATED"/>
    <property type="match status" value="1"/>
</dbReference>
<dbReference type="GO" id="GO:0006508">
    <property type="term" value="P:proteolysis"/>
    <property type="evidence" value="ECO:0007669"/>
    <property type="project" value="InterPro"/>
</dbReference>
<dbReference type="InterPro" id="IPR051487">
    <property type="entry name" value="Ser/Thr_Proteases_Immune/Dev"/>
</dbReference>
<feature type="domain" description="Peptidase S1" evidence="4">
    <location>
        <begin position="113"/>
        <end position="356"/>
    </location>
</feature>
<dbReference type="SUPFAM" id="SSF50494">
    <property type="entry name" value="Trypsin-like serine proteases"/>
    <property type="match status" value="1"/>
</dbReference>
<keyword evidence="3" id="KW-0732">Signal</keyword>
<feature type="chain" id="PRO_5026684507" evidence="3">
    <location>
        <begin position="20"/>
        <end position="367"/>
    </location>
</feature>
<evidence type="ECO:0000256" key="2">
    <source>
        <dbReference type="ARBA" id="ARBA00024195"/>
    </source>
</evidence>
<evidence type="ECO:0000256" key="1">
    <source>
        <dbReference type="ARBA" id="ARBA00023157"/>
    </source>
</evidence>
<dbReference type="SMART" id="SM00020">
    <property type="entry name" value="Tryp_SPc"/>
    <property type="match status" value="1"/>
</dbReference>
<name>A0A6J2TQH2_DROLE</name>
<dbReference type="Proteomes" id="UP000504634">
    <property type="component" value="Unplaced"/>
</dbReference>
<dbReference type="InterPro" id="IPR001254">
    <property type="entry name" value="Trypsin_dom"/>
</dbReference>
<dbReference type="InterPro" id="IPR043504">
    <property type="entry name" value="Peptidase_S1_PA_chymotrypsin"/>
</dbReference>
<dbReference type="PROSITE" id="PS00134">
    <property type="entry name" value="TRYPSIN_HIS"/>
    <property type="match status" value="1"/>
</dbReference>
<keyword evidence="1" id="KW-1015">Disulfide bond</keyword>
<dbReference type="AlphaFoldDB" id="A0A6J2TQH2"/>
<keyword evidence="5" id="KW-1185">Reference proteome</keyword>
<dbReference type="CDD" id="cd00190">
    <property type="entry name" value="Tryp_SPc"/>
    <property type="match status" value="1"/>
</dbReference>
<accession>A0A6J2TQH2</accession>
<dbReference type="GO" id="GO:0004252">
    <property type="term" value="F:serine-type endopeptidase activity"/>
    <property type="evidence" value="ECO:0007669"/>
    <property type="project" value="InterPro"/>
</dbReference>
<dbReference type="RefSeq" id="XP_030377202.1">
    <property type="nucleotide sequence ID" value="XM_030521342.1"/>
</dbReference>
<evidence type="ECO:0000256" key="3">
    <source>
        <dbReference type="SAM" id="SignalP"/>
    </source>
</evidence>
<dbReference type="GeneID" id="115626089"/>
<reference evidence="6" key="1">
    <citation type="submission" date="2025-08" db="UniProtKB">
        <authorList>
            <consortium name="RefSeq"/>
        </authorList>
    </citation>
    <scope>IDENTIFICATION</scope>
    <source>
        <strain evidence="6">11010-0011.00</strain>
        <tissue evidence="6">Whole body</tissue>
    </source>
</reference>
<evidence type="ECO:0000259" key="4">
    <source>
        <dbReference type="PROSITE" id="PS50240"/>
    </source>
</evidence>
<dbReference type="InterPro" id="IPR009003">
    <property type="entry name" value="Peptidase_S1_PA"/>
</dbReference>
<dbReference type="Pfam" id="PF00089">
    <property type="entry name" value="Trypsin"/>
    <property type="match status" value="1"/>
</dbReference>
<comment type="similarity">
    <text evidence="2">Belongs to the peptidase S1 family. CLIP subfamily.</text>
</comment>
<dbReference type="PROSITE" id="PS50240">
    <property type="entry name" value="TRYPSIN_DOM"/>
    <property type="match status" value="1"/>
</dbReference>
<dbReference type="InterPro" id="IPR018114">
    <property type="entry name" value="TRYPSIN_HIS"/>
</dbReference>
<dbReference type="OrthoDB" id="6380398at2759"/>
<feature type="signal peptide" evidence="3">
    <location>
        <begin position="1"/>
        <end position="19"/>
    </location>
</feature>
<organism evidence="5 6">
    <name type="scientific">Drosophila lebanonensis</name>
    <name type="common">Fruit fly</name>
    <name type="synonym">Scaptodrosophila lebanonensis</name>
    <dbReference type="NCBI Taxonomy" id="7225"/>
    <lineage>
        <taxon>Eukaryota</taxon>
        <taxon>Metazoa</taxon>
        <taxon>Ecdysozoa</taxon>
        <taxon>Arthropoda</taxon>
        <taxon>Hexapoda</taxon>
        <taxon>Insecta</taxon>
        <taxon>Pterygota</taxon>
        <taxon>Neoptera</taxon>
        <taxon>Endopterygota</taxon>
        <taxon>Diptera</taxon>
        <taxon>Brachycera</taxon>
        <taxon>Muscomorpha</taxon>
        <taxon>Ephydroidea</taxon>
        <taxon>Drosophilidae</taxon>
        <taxon>Scaptodrosophila</taxon>
    </lineage>
</organism>
<protein>
    <submittedName>
        <fullName evidence="6">Phenoloxidase-activating factor 2</fullName>
    </submittedName>
</protein>
<proteinExistence type="inferred from homology"/>